<comment type="caution">
    <text evidence="1">The sequence shown here is derived from an EMBL/GenBank/DDBJ whole genome shotgun (WGS) entry which is preliminary data.</text>
</comment>
<name>A0A0W8G1N6_9ZZZZ</name>
<gene>
    <name evidence="1" type="ORF">ASZ90_003175</name>
</gene>
<proteinExistence type="predicted"/>
<sequence length="282" mass="31963">MKILVFSLLFALITLSINAQDQPDTTLNRWMPGVVAGLNISQIAFSNWTQGGENSLAWTITGKFNAMYKTEKWEFKNELKAVYGQTEIASDGVKVTDNELFMETVFSYNIGWVVDPFIGNNILTQISTGYDYTDTDKIEIADFFDPGYITQSIGFTYGQSKIVQTRLGLAFKETITSSFTMYSDDLDTPDKIETFKFETGIESVTDLKIPIDENTAFVSKLGLFSAFDRFDVWDVRWDNLITAKINNWLNVNLTYLLIYDKVQSPTAQMKQGLQLGITYTIL</sequence>
<dbReference type="Pfam" id="PF11276">
    <property type="entry name" value="DUF3078"/>
    <property type="match status" value="1"/>
</dbReference>
<dbReference type="EMBL" id="LNQE01000378">
    <property type="protein sequence ID" value="KUG26993.1"/>
    <property type="molecule type" value="Genomic_DNA"/>
</dbReference>
<reference evidence="1" key="1">
    <citation type="journal article" date="2015" name="Proc. Natl. Acad. Sci. U.S.A.">
        <title>Networks of energetic and metabolic interactions define dynamics in microbial communities.</title>
        <authorList>
            <person name="Embree M."/>
            <person name="Liu J.K."/>
            <person name="Al-Bassam M.M."/>
            <person name="Zengler K."/>
        </authorList>
    </citation>
    <scope>NUCLEOTIDE SEQUENCE</scope>
</reference>
<accession>A0A0W8G1N6</accession>
<protein>
    <recommendedName>
        <fullName evidence="2">DUF3078 domain-containing protein</fullName>
    </recommendedName>
</protein>
<dbReference type="InterPro" id="IPR021428">
    <property type="entry name" value="DUF3078"/>
</dbReference>
<evidence type="ECO:0008006" key="2">
    <source>
        <dbReference type="Google" id="ProtNLM"/>
    </source>
</evidence>
<dbReference type="AlphaFoldDB" id="A0A0W8G1N6"/>
<organism evidence="1">
    <name type="scientific">hydrocarbon metagenome</name>
    <dbReference type="NCBI Taxonomy" id="938273"/>
    <lineage>
        <taxon>unclassified sequences</taxon>
        <taxon>metagenomes</taxon>
        <taxon>ecological metagenomes</taxon>
    </lineage>
</organism>
<evidence type="ECO:0000313" key="1">
    <source>
        <dbReference type="EMBL" id="KUG26993.1"/>
    </source>
</evidence>